<keyword evidence="3" id="KW-1185">Reference proteome</keyword>
<evidence type="ECO:0000313" key="2">
    <source>
        <dbReference type="EMBL" id="MPD03203.1"/>
    </source>
</evidence>
<name>A0A5B7K3X1_PORTR</name>
<organism evidence="2 3">
    <name type="scientific">Portunus trituberculatus</name>
    <name type="common">Swimming crab</name>
    <name type="synonym">Neptunus trituberculatus</name>
    <dbReference type="NCBI Taxonomy" id="210409"/>
    <lineage>
        <taxon>Eukaryota</taxon>
        <taxon>Metazoa</taxon>
        <taxon>Ecdysozoa</taxon>
        <taxon>Arthropoda</taxon>
        <taxon>Crustacea</taxon>
        <taxon>Multicrustacea</taxon>
        <taxon>Malacostraca</taxon>
        <taxon>Eumalacostraca</taxon>
        <taxon>Eucarida</taxon>
        <taxon>Decapoda</taxon>
        <taxon>Pleocyemata</taxon>
        <taxon>Brachyura</taxon>
        <taxon>Eubrachyura</taxon>
        <taxon>Portunoidea</taxon>
        <taxon>Portunidae</taxon>
        <taxon>Portuninae</taxon>
        <taxon>Portunus</taxon>
    </lineage>
</organism>
<comment type="caution">
    <text evidence="2">The sequence shown here is derived from an EMBL/GenBank/DDBJ whole genome shotgun (WGS) entry which is preliminary data.</text>
</comment>
<sequence length="82" mass="9026">MAALRIANCVRAAVRVMRSRKCVWNGAGKAERSNTTTTTATTTTSNTSSRPDGNVYRSSSIRRERPKRSAPNTSSPRRSLQQ</sequence>
<protein>
    <submittedName>
        <fullName evidence="2">Uncharacterized protein</fullName>
    </submittedName>
</protein>
<proteinExistence type="predicted"/>
<reference evidence="2 3" key="1">
    <citation type="submission" date="2019-05" db="EMBL/GenBank/DDBJ databases">
        <title>Another draft genome of Portunus trituberculatus and its Hox gene families provides insights of decapod evolution.</title>
        <authorList>
            <person name="Jeong J.-H."/>
            <person name="Song I."/>
            <person name="Kim S."/>
            <person name="Choi T."/>
            <person name="Kim D."/>
            <person name="Ryu S."/>
            <person name="Kim W."/>
        </authorList>
    </citation>
    <scope>NUCLEOTIDE SEQUENCE [LARGE SCALE GENOMIC DNA]</scope>
    <source>
        <tissue evidence="2">Muscle</tissue>
    </source>
</reference>
<feature type="compositionally biased region" description="Polar residues" evidence="1">
    <location>
        <begin position="70"/>
        <end position="82"/>
    </location>
</feature>
<dbReference type="EMBL" id="VSRR010135141">
    <property type="protein sequence ID" value="MPD03203.1"/>
    <property type="molecule type" value="Genomic_DNA"/>
</dbReference>
<evidence type="ECO:0000313" key="3">
    <source>
        <dbReference type="Proteomes" id="UP000324222"/>
    </source>
</evidence>
<feature type="region of interest" description="Disordered" evidence="1">
    <location>
        <begin position="26"/>
        <end position="82"/>
    </location>
</feature>
<gene>
    <name evidence="2" type="ORF">E2C01_098828</name>
</gene>
<dbReference type="AlphaFoldDB" id="A0A5B7K3X1"/>
<feature type="compositionally biased region" description="Low complexity" evidence="1">
    <location>
        <begin position="33"/>
        <end position="49"/>
    </location>
</feature>
<evidence type="ECO:0000256" key="1">
    <source>
        <dbReference type="SAM" id="MobiDB-lite"/>
    </source>
</evidence>
<dbReference type="Proteomes" id="UP000324222">
    <property type="component" value="Unassembled WGS sequence"/>
</dbReference>
<accession>A0A5B7K3X1</accession>